<dbReference type="Pfam" id="PF03004">
    <property type="entry name" value="Transposase_24"/>
    <property type="match status" value="1"/>
</dbReference>
<name>A0A3L6SXY3_PANMI</name>
<dbReference type="AlphaFoldDB" id="A0A3L6SXY3"/>
<reference evidence="3" key="1">
    <citation type="journal article" date="2019" name="Nat. Commun.">
        <title>The genome of broomcorn millet.</title>
        <authorList>
            <person name="Zou C."/>
            <person name="Miki D."/>
            <person name="Li D."/>
            <person name="Tang Q."/>
            <person name="Xiao L."/>
            <person name="Rajput S."/>
            <person name="Deng P."/>
            <person name="Jia W."/>
            <person name="Huang R."/>
            <person name="Zhang M."/>
            <person name="Sun Y."/>
            <person name="Hu J."/>
            <person name="Fu X."/>
            <person name="Schnable P.S."/>
            <person name="Li F."/>
            <person name="Zhang H."/>
            <person name="Feng B."/>
            <person name="Zhu X."/>
            <person name="Liu R."/>
            <person name="Schnable J.C."/>
            <person name="Zhu J.-K."/>
            <person name="Zhang H."/>
        </authorList>
    </citation>
    <scope>NUCLEOTIDE SEQUENCE [LARGE SCALE GENOMIC DNA]</scope>
</reference>
<dbReference type="EMBL" id="PQIB02000003">
    <property type="protein sequence ID" value="RLN29193.1"/>
    <property type="molecule type" value="Genomic_DNA"/>
</dbReference>
<evidence type="ECO:0000313" key="2">
    <source>
        <dbReference type="EMBL" id="RLN29193.1"/>
    </source>
</evidence>
<protein>
    <recommendedName>
        <fullName evidence="4">Transposon protein, putative, CACTA, En/Spm sub-class</fullName>
    </recommendedName>
</protein>
<gene>
    <name evidence="2" type="ORF">C2845_PM05G17290</name>
</gene>
<accession>A0A3L6SXY3</accession>
<evidence type="ECO:0000256" key="1">
    <source>
        <dbReference type="SAM" id="MobiDB-lite"/>
    </source>
</evidence>
<feature type="region of interest" description="Disordered" evidence="1">
    <location>
        <begin position="62"/>
        <end position="91"/>
    </location>
</feature>
<dbReference type="OrthoDB" id="694093at2759"/>
<organism evidence="2 3">
    <name type="scientific">Panicum miliaceum</name>
    <name type="common">Proso millet</name>
    <name type="synonym">Broomcorn millet</name>
    <dbReference type="NCBI Taxonomy" id="4540"/>
    <lineage>
        <taxon>Eukaryota</taxon>
        <taxon>Viridiplantae</taxon>
        <taxon>Streptophyta</taxon>
        <taxon>Embryophyta</taxon>
        <taxon>Tracheophyta</taxon>
        <taxon>Spermatophyta</taxon>
        <taxon>Magnoliopsida</taxon>
        <taxon>Liliopsida</taxon>
        <taxon>Poales</taxon>
        <taxon>Poaceae</taxon>
        <taxon>PACMAD clade</taxon>
        <taxon>Panicoideae</taxon>
        <taxon>Panicodae</taxon>
        <taxon>Paniceae</taxon>
        <taxon>Panicinae</taxon>
        <taxon>Panicum</taxon>
        <taxon>Panicum sect. Panicum</taxon>
    </lineage>
</organism>
<evidence type="ECO:0008006" key="4">
    <source>
        <dbReference type="Google" id="ProtNLM"/>
    </source>
</evidence>
<comment type="caution">
    <text evidence="2">The sequence shown here is derived from an EMBL/GenBank/DDBJ whole genome shotgun (WGS) entry which is preliminary data.</text>
</comment>
<feature type="compositionally biased region" description="Basic and acidic residues" evidence="1">
    <location>
        <begin position="126"/>
        <end position="146"/>
    </location>
</feature>
<proteinExistence type="predicted"/>
<dbReference type="PANTHER" id="PTHR33499:SF40">
    <property type="entry name" value="TRANSPOSASE-ASSOCIATED DOMAIN-CONTAINING PROTEIN"/>
    <property type="match status" value="1"/>
</dbReference>
<evidence type="ECO:0000313" key="3">
    <source>
        <dbReference type="Proteomes" id="UP000275267"/>
    </source>
</evidence>
<dbReference type="InterPro" id="IPR004252">
    <property type="entry name" value="Probable_transposase_24"/>
</dbReference>
<feature type="compositionally biased region" description="Basic and acidic residues" evidence="1">
    <location>
        <begin position="63"/>
        <end position="73"/>
    </location>
</feature>
<feature type="region of interest" description="Disordered" evidence="1">
    <location>
        <begin position="126"/>
        <end position="184"/>
    </location>
</feature>
<dbReference type="PANTHER" id="PTHR33499">
    <property type="entry name" value="OS12G0282400 PROTEIN-RELATED"/>
    <property type="match status" value="1"/>
</dbReference>
<sequence length="432" mass="49659">MQQGRYGNLTAAALARSQYISPGLLRQQCVKRTYPNISSGAPIHSNSAHTSIKKATSFKKRFRVPEDDPKHGGASDALFGRTTNAQKSKGPNLAYFADASDESEDEDTTDWSEWNKRAQEFLSLHKDALDQDRMPAGRRDDDRGVDQNRINTGWSRDDGRSVDQDADQLSDNDNMETEEVQEDQRLADTLNRDKNVEKKQGRGKNKFKKVAKLKPGEKIKVKFYNKRALSKTFSQQLGRIVRDLNITPIRVKKWTDISPIAQKHIFDAIKDKFENADQNIELDVYENEIMEHARDLWNNWRGDLNRHFVKPARNMQHAIKNCPQEIPKADWEWLVKEHFYSKEFIATSKRNSKNRSNLKILHHSGSKPYRQIIWDNGGNENKPLTLDTLFSITHTKGGTFVDSETSNKHAQIQKQRLLNPSLSTSFPQNKDQ</sequence>
<keyword evidence="3" id="KW-1185">Reference proteome</keyword>
<feature type="compositionally biased region" description="Acidic residues" evidence="1">
    <location>
        <begin position="164"/>
        <end position="181"/>
    </location>
</feature>
<dbReference type="Proteomes" id="UP000275267">
    <property type="component" value="Unassembled WGS sequence"/>
</dbReference>